<dbReference type="InterPro" id="IPR016163">
    <property type="entry name" value="Ald_DH_C"/>
</dbReference>
<evidence type="ECO:0000259" key="10">
    <source>
        <dbReference type="Pfam" id="PF00171"/>
    </source>
</evidence>
<dbReference type="EMBL" id="FSRJ01000003">
    <property type="protein sequence ID" value="SIO06178.1"/>
    <property type="molecule type" value="Genomic_DNA"/>
</dbReference>
<dbReference type="Pfam" id="PF00171">
    <property type="entry name" value="Aldedh"/>
    <property type="match status" value="1"/>
</dbReference>
<keyword evidence="4" id="KW-0520">NAD</keyword>
<evidence type="ECO:0000256" key="7">
    <source>
        <dbReference type="PROSITE-ProRule" id="PRU10007"/>
    </source>
</evidence>
<dbReference type="PIRSF" id="PIRSF000197">
    <property type="entry name" value="Bifunct_PutA"/>
    <property type="match status" value="1"/>
</dbReference>
<dbReference type="InterPro" id="IPR029510">
    <property type="entry name" value="Ald_DH_CS_GLU"/>
</dbReference>
<dbReference type="EC" id="1.2.1.88" evidence="2"/>
<dbReference type="GO" id="GO:0010133">
    <property type="term" value="P:L-proline catabolic process to L-glutamate"/>
    <property type="evidence" value="ECO:0007669"/>
    <property type="project" value="InterPro"/>
</dbReference>
<dbReference type="Gene3D" id="3.40.309.10">
    <property type="entry name" value="Aldehyde Dehydrogenase, Chain A, domain 2"/>
    <property type="match status" value="1"/>
</dbReference>
<dbReference type="Gene3D" id="3.20.20.220">
    <property type="match status" value="1"/>
</dbReference>
<feature type="active site" evidence="6">
    <location>
        <position position="820"/>
    </location>
</feature>
<dbReference type="SUPFAM" id="SSF53720">
    <property type="entry name" value="ALDH-like"/>
    <property type="match status" value="1"/>
</dbReference>
<dbReference type="Proteomes" id="UP000184699">
    <property type="component" value="Unassembled WGS sequence"/>
</dbReference>
<dbReference type="STRING" id="232089.SAMN05443544_2527"/>
<evidence type="ECO:0000256" key="6">
    <source>
        <dbReference type="PIRSR" id="PIRSR000197-1"/>
    </source>
</evidence>
<dbReference type="InterPro" id="IPR016162">
    <property type="entry name" value="Ald_DH_N"/>
</dbReference>
<dbReference type="GO" id="GO:0009898">
    <property type="term" value="C:cytoplasmic side of plasma membrane"/>
    <property type="evidence" value="ECO:0007669"/>
    <property type="project" value="TreeGrafter"/>
</dbReference>
<dbReference type="GO" id="GO:0004657">
    <property type="term" value="F:proline dehydrogenase activity"/>
    <property type="evidence" value="ECO:0007669"/>
    <property type="project" value="InterPro"/>
</dbReference>
<evidence type="ECO:0000256" key="9">
    <source>
        <dbReference type="SAM" id="MobiDB-lite"/>
    </source>
</evidence>
<dbReference type="PROSITE" id="PS00687">
    <property type="entry name" value="ALDEHYDE_DEHYDR_GLU"/>
    <property type="match status" value="1"/>
</dbReference>
<dbReference type="PANTHER" id="PTHR42862">
    <property type="entry name" value="DELTA-1-PYRROLINE-5-CARBOXYLATE DEHYDROGENASE 1, ISOFORM A-RELATED"/>
    <property type="match status" value="1"/>
</dbReference>
<proteinExistence type="inferred from homology"/>
<keyword evidence="13" id="KW-1185">Reference proteome</keyword>
<evidence type="ECO:0000256" key="8">
    <source>
        <dbReference type="RuleBase" id="RU003345"/>
    </source>
</evidence>
<name>A0A1N6GF52_9MICO</name>
<dbReference type="InterPro" id="IPR029041">
    <property type="entry name" value="FAD-linked_oxidoreductase-like"/>
</dbReference>
<dbReference type="GO" id="GO:0003700">
    <property type="term" value="F:DNA-binding transcription factor activity"/>
    <property type="evidence" value="ECO:0007669"/>
    <property type="project" value="InterPro"/>
</dbReference>
<evidence type="ECO:0000256" key="3">
    <source>
        <dbReference type="ARBA" id="ARBA00023002"/>
    </source>
</evidence>
<evidence type="ECO:0000313" key="13">
    <source>
        <dbReference type="Proteomes" id="UP000184699"/>
    </source>
</evidence>
<dbReference type="InterPro" id="IPR002872">
    <property type="entry name" value="Proline_DH_dom"/>
</dbReference>
<evidence type="ECO:0000259" key="11">
    <source>
        <dbReference type="Pfam" id="PF01619"/>
    </source>
</evidence>
<comment type="similarity">
    <text evidence="8">Belongs to the aldehyde dehydrogenase family.</text>
</comment>
<organism evidence="12 13">
    <name type="scientific">Agromyces cerinus subsp. cerinus</name>
    <dbReference type="NCBI Taxonomy" id="232089"/>
    <lineage>
        <taxon>Bacteria</taxon>
        <taxon>Bacillati</taxon>
        <taxon>Actinomycetota</taxon>
        <taxon>Actinomycetes</taxon>
        <taxon>Micrococcales</taxon>
        <taxon>Microbacteriaceae</taxon>
        <taxon>Agromyces</taxon>
    </lineage>
</organism>
<evidence type="ECO:0000313" key="12">
    <source>
        <dbReference type="EMBL" id="SIO06178.1"/>
    </source>
</evidence>
<dbReference type="Gene3D" id="3.40.605.10">
    <property type="entry name" value="Aldehyde Dehydrogenase, Chain A, domain 1"/>
    <property type="match status" value="1"/>
</dbReference>
<evidence type="ECO:0000256" key="5">
    <source>
        <dbReference type="ARBA" id="ARBA00048142"/>
    </source>
</evidence>
<evidence type="ECO:0000256" key="2">
    <source>
        <dbReference type="ARBA" id="ARBA00012884"/>
    </source>
</evidence>
<reference evidence="13" key="1">
    <citation type="submission" date="2016-11" db="EMBL/GenBank/DDBJ databases">
        <authorList>
            <person name="Varghese N."/>
            <person name="Submissions S."/>
        </authorList>
    </citation>
    <scope>NUCLEOTIDE SEQUENCE [LARGE SCALE GENOMIC DNA]</scope>
    <source>
        <strain evidence="13">DSM 8595</strain>
    </source>
</reference>
<gene>
    <name evidence="12" type="ORF">SAMN05443544_2527</name>
</gene>
<dbReference type="SUPFAM" id="SSF51730">
    <property type="entry name" value="FAD-linked oxidoreductase"/>
    <property type="match status" value="1"/>
</dbReference>
<feature type="active site" evidence="6 7">
    <location>
        <position position="786"/>
    </location>
</feature>
<comment type="pathway">
    <text evidence="1">Amino-acid degradation; L-proline degradation into L-glutamate; L-glutamate from L-proline: step 2/2.</text>
</comment>
<dbReference type="GO" id="GO:0003842">
    <property type="term" value="F:L-glutamate gamma-semialdehyde dehydrogenase activity"/>
    <property type="evidence" value="ECO:0007669"/>
    <property type="project" value="UniProtKB-EC"/>
</dbReference>
<accession>A0A1N6GF52</accession>
<dbReference type="InterPro" id="IPR016161">
    <property type="entry name" value="Ald_DH/histidinol_DH"/>
</dbReference>
<dbReference type="InterPro" id="IPR015590">
    <property type="entry name" value="Aldehyde_DH_dom"/>
</dbReference>
<feature type="domain" description="Proline dehydrogenase" evidence="11">
    <location>
        <begin position="134"/>
        <end position="428"/>
    </location>
</feature>
<dbReference type="InterPro" id="IPR050485">
    <property type="entry name" value="Proline_metab_enzyme"/>
</dbReference>
<dbReference type="AlphaFoldDB" id="A0A1N6GF52"/>
<feature type="region of interest" description="Disordered" evidence="9">
    <location>
        <begin position="513"/>
        <end position="560"/>
    </location>
</feature>
<dbReference type="InterPro" id="IPR016160">
    <property type="entry name" value="Ald_DH_CS_CYS"/>
</dbReference>
<evidence type="ECO:0000256" key="1">
    <source>
        <dbReference type="ARBA" id="ARBA00004786"/>
    </source>
</evidence>
<keyword evidence="3 8" id="KW-0560">Oxidoreductase</keyword>
<protein>
    <recommendedName>
        <fullName evidence="2">L-glutamate gamma-semialdehyde dehydrogenase</fullName>
        <ecNumber evidence="2">1.2.1.88</ecNumber>
    </recommendedName>
</protein>
<dbReference type="InterPro" id="IPR025703">
    <property type="entry name" value="Bifunct_PutA"/>
</dbReference>
<feature type="domain" description="Aldehyde dehydrogenase" evidence="10">
    <location>
        <begin position="581"/>
        <end position="999"/>
    </location>
</feature>
<sequence>MTMSNAATDARPNTDHVVALVRRWLAESSEHPADPAAERLAGVLKDPRGLDFTVGFVDGVMRPEDLGVAGRNLEQVAKLTPKFLPWYLKAAIRVGGVVAPVLPWIVIPIARRVLRAMVGHLVLDATPEKLGPAIATLRESGNRLNLNLLGEAVLGEEEADRRLSGTYEFLARDDVDYVSIKVSSVVSQLSMWSFDEAVAKVVTKLTPLYELAAKASTGSAGRGKFINLDMEEYRDLDLTIAVFTTLLDQPQLRGLEAGIVLQTYLPDALGAMQELTAWAKNRRAQGGAPIKVRVVKGANLAMEHVDAAVHGWPLATYDSKQDSDTNYKRVLDWSMTPERTDAVKLGVAGHNLFDVAHAWLTAIERNVADRVEFEMLLGMATGQAEAVRRDVGNLLLYTPVVNPSEFDVAIAYLIRRLEENASQENFMSAVFELTTSEPLFQREQARYLASLAALEPSVVDAPAPNRTQNRHTEWTDETLAAAMTVPDAPAPGTEHELDPSLTSVVLGITRGSVGTDGSELTDPAASVSTGSASTGSTSLMGSGVTPGFRNEPDTDPALAPNREWGRRILERVPGSTLGMNTIAAARVDDAATLERVIQTVAGRGRAWGQLPGAERAAVLHRAGYALAANRDRLIEVMAAETGKTIAEADPEISEAIDFAHYYAERARELDHVQGAVFVPSKLTVITPPWNFPVAIPAGGVLSALAAGSGVIIKPAKLAQRSGAVMVEALWEAGIPRELLTLVDIGERELGKELVSHPAVDRVILTGAYETAQLFRSFRKDLPLLAETSGKNAIIVTPSADLDLAASDVVKSAFGHAGQKCSAASLVILVGSVAKSERFRRQLVDATRSLRVGWPEQATSQMGPIVEPAGGKLLHALTQLGIGEEWLVEPQQLDDTGRLWSPGIRSGVAGGSYFHLTEFFGPVLGIMHAKDLDEAIRLQNAVDYGLTAGLHSLDAGELATWLDRVEAGNLYVNRGITGAIVERQPFGGWKRSAVGAGAKAGGPNYLFGLGEWLPQHGTSSSTLHLRGLEKRVAELIEASQPALDYDSFDVLRRSALSDELAWAEEYGVVKDVSGVGAERNLFRYRPLAVTVRIGEQASLAEGLRVIAAGLLAKSPLMVSTAVELPKGVRTLLSARDFRVVREGDAAWLGRAAKQGIATSRVRLVGGGASALAEALGGTPDVAVWSHPVTPSGRVELLPFLHEQAISITNHRFGNPTTLSDGVI</sequence>
<dbReference type="PROSITE" id="PS00070">
    <property type="entry name" value="ALDEHYDE_DEHYDR_CYS"/>
    <property type="match status" value="1"/>
</dbReference>
<dbReference type="PANTHER" id="PTHR42862:SF1">
    <property type="entry name" value="DELTA-1-PYRROLINE-5-CARBOXYLATE DEHYDROGENASE 2, ISOFORM A-RELATED"/>
    <property type="match status" value="1"/>
</dbReference>
<comment type="catalytic activity">
    <reaction evidence="5">
        <text>L-glutamate 5-semialdehyde + NAD(+) + H2O = L-glutamate + NADH + 2 H(+)</text>
        <dbReference type="Rhea" id="RHEA:30235"/>
        <dbReference type="ChEBI" id="CHEBI:15377"/>
        <dbReference type="ChEBI" id="CHEBI:15378"/>
        <dbReference type="ChEBI" id="CHEBI:29985"/>
        <dbReference type="ChEBI" id="CHEBI:57540"/>
        <dbReference type="ChEBI" id="CHEBI:57945"/>
        <dbReference type="ChEBI" id="CHEBI:58066"/>
        <dbReference type="EC" id="1.2.1.88"/>
    </reaction>
</comment>
<evidence type="ECO:0000256" key="4">
    <source>
        <dbReference type="ARBA" id="ARBA00023027"/>
    </source>
</evidence>
<feature type="compositionally biased region" description="Low complexity" evidence="9">
    <location>
        <begin position="524"/>
        <end position="545"/>
    </location>
</feature>
<dbReference type="Pfam" id="PF01619">
    <property type="entry name" value="Pro_dh"/>
    <property type="match status" value="1"/>
</dbReference>